<evidence type="ECO:0000313" key="2">
    <source>
        <dbReference type="Proteomes" id="UP000004578"/>
    </source>
</evidence>
<name>J0XCK3_9ACTO</name>
<organism evidence="1 2">
    <name type="scientific">Schaalia georgiae F0490</name>
    <dbReference type="NCBI Taxonomy" id="1125717"/>
    <lineage>
        <taxon>Bacteria</taxon>
        <taxon>Bacillati</taxon>
        <taxon>Actinomycetota</taxon>
        <taxon>Actinomycetes</taxon>
        <taxon>Actinomycetales</taxon>
        <taxon>Actinomycetaceae</taxon>
        <taxon>Schaalia</taxon>
    </lineage>
</organism>
<reference evidence="1 2" key="1">
    <citation type="submission" date="2012-05" db="EMBL/GenBank/DDBJ databases">
        <authorList>
            <person name="Harkins D.M."/>
            <person name="Madupu R."/>
            <person name="Durkin A.S."/>
            <person name="Torralba M."/>
            <person name="Methe B."/>
            <person name="Sutton G.G."/>
            <person name="Nelson K.E."/>
        </authorList>
    </citation>
    <scope>NUCLEOTIDE SEQUENCE [LARGE SCALE GENOMIC DNA]</scope>
    <source>
        <strain evidence="1 2">F0490</strain>
    </source>
</reference>
<dbReference type="PATRIC" id="fig|1125717.3.peg.882"/>
<comment type="caution">
    <text evidence="1">The sequence shown here is derived from an EMBL/GenBank/DDBJ whole genome shotgun (WGS) entry which is preliminary data.</text>
</comment>
<protein>
    <submittedName>
        <fullName evidence="1">Uncharacterized protein</fullName>
    </submittedName>
</protein>
<dbReference type="Proteomes" id="UP000004578">
    <property type="component" value="Unassembled WGS sequence"/>
</dbReference>
<evidence type="ECO:0000313" key="1">
    <source>
        <dbReference type="EMBL" id="EJF46426.1"/>
    </source>
</evidence>
<sequence>MMRSIQHRCVVGAGYRRFHPRTESWRWWPVTGGRAPKSCAERAVHSGGARALRTGPKCVWASLRSAGADVCWSKMRLG</sequence>
<accession>J0XCK3</accession>
<dbReference type="EMBL" id="AKFS01000135">
    <property type="protein sequence ID" value="EJF46426.1"/>
    <property type="molecule type" value="Genomic_DNA"/>
</dbReference>
<keyword evidence="2" id="KW-1185">Reference proteome</keyword>
<proteinExistence type="predicted"/>
<gene>
    <name evidence="1" type="ORF">HMPREF1317_1729</name>
</gene>
<dbReference type="AlphaFoldDB" id="J0XCK3"/>